<keyword evidence="9 10" id="KW-0456">Lyase</keyword>
<dbReference type="GO" id="GO:0005743">
    <property type="term" value="C:mitochondrial inner membrane"/>
    <property type="evidence" value="ECO:0007669"/>
    <property type="project" value="UniProtKB-SubCell"/>
</dbReference>
<evidence type="ECO:0000256" key="6">
    <source>
        <dbReference type="ARBA" id="ARBA00023004"/>
    </source>
</evidence>
<feature type="compositionally biased region" description="Polar residues" evidence="11">
    <location>
        <begin position="23"/>
        <end position="41"/>
    </location>
</feature>
<feature type="region of interest" description="Disordered" evidence="11">
    <location>
        <begin position="1"/>
        <end position="47"/>
    </location>
</feature>
<dbReference type="STRING" id="2163413.A0A4V1AES0"/>
<evidence type="ECO:0000313" key="12">
    <source>
        <dbReference type="EMBL" id="QBM90183.1"/>
    </source>
</evidence>
<gene>
    <name evidence="12" type="primary">MPUL0E04240</name>
    <name evidence="12" type="ORF">METSCH_E04240</name>
</gene>
<dbReference type="PANTHER" id="PTHR12743">
    <property type="entry name" value="CYTOCHROME C1 HEME LYASE"/>
    <property type="match status" value="1"/>
</dbReference>
<keyword evidence="8 10" id="KW-0472">Membrane</keyword>
<evidence type="ECO:0000256" key="5">
    <source>
        <dbReference type="ARBA" id="ARBA00022792"/>
    </source>
</evidence>
<dbReference type="EMBL" id="CP034460">
    <property type="protein sequence ID" value="QBM90183.1"/>
    <property type="molecule type" value="Genomic_DNA"/>
</dbReference>
<comment type="subcellular location">
    <subcellularLocation>
        <location evidence="1 10">Mitochondrion inner membrane</location>
    </subcellularLocation>
</comment>
<dbReference type="EC" id="4.4.1.17" evidence="10"/>
<comment type="similarity">
    <text evidence="2 10">Belongs to the cytochrome c-type heme lyase family.</text>
</comment>
<proteinExistence type="inferred from homology"/>
<evidence type="ECO:0000256" key="7">
    <source>
        <dbReference type="ARBA" id="ARBA00023128"/>
    </source>
</evidence>
<comment type="function">
    <text evidence="10">Lyase that catalyzes the covalent linking of the heme group to the cytochrome C apoprotein to produce the mature functional cytochrome.</text>
</comment>
<dbReference type="Proteomes" id="UP000292447">
    <property type="component" value="Chromosome V"/>
</dbReference>
<dbReference type="Pfam" id="PF01265">
    <property type="entry name" value="Cyto_heme_lyase"/>
    <property type="match status" value="1"/>
</dbReference>
<evidence type="ECO:0000256" key="8">
    <source>
        <dbReference type="ARBA" id="ARBA00023136"/>
    </source>
</evidence>
<dbReference type="PROSITE" id="PS00822">
    <property type="entry name" value="CYTO_HEME_LYASE_2"/>
    <property type="match status" value="1"/>
</dbReference>
<keyword evidence="5 10" id="KW-0999">Mitochondrion inner membrane</keyword>
<evidence type="ECO:0000256" key="4">
    <source>
        <dbReference type="ARBA" id="ARBA00022723"/>
    </source>
</evidence>
<dbReference type="GO" id="GO:0046872">
    <property type="term" value="F:metal ion binding"/>
    <property type="evidence" value="ECO:0007669"/>
    <property type="project" value="UniProtKB-KW"/>
</dbReference>
<dbReference type="PANTHER" id="PTHR12743:SF0">
    <property type="entry name" value="HOLOCYTOCHROME C-TYPE SYNTHASE"/>
    <property type="match status" value="1"/>
</dbReference>
<dbReference type="PROSITE" id="PS00821">
    <property type="entry name" value="CYTO_HEME_LYASE_1"/>
    <property type="match status" value="1"/>
</dbReference>
<keyword evidence="4 10" id="KW-0479">Metal-binding</keyword>
<comment type="catalytic activity">
    <reaction evidence="10">
        <text>holo-[cytochrome c] = apo-[cytochrome c] + heme b</text>
        <dbReference type="Rhea" id="RHEA:22648"/>
        <dbReference type="Rhea" id="RHEA-COMP:10725"/>
        <dbReference type="Rhea" id="RHEA-COMP:10726"/>
        <dbReference type="ChEBI" id="CHEBI:29950"/>
        <dbReference type="ChEBI" id="CHEBI:60344"/>
        <dbReference type="ChEBI" id="CHEBI:83739"/>
        <dbReference type="EC" id="4.4.1.17"/>
    </reaction>
</comment>
<keyword evidence="6 10" id="KW-0408">Iron</keyword>
<evidence type="ECO:0000313" key="13">
    <source>
        <dbReference type="Proteomes" id="UP000292447"/>
    </source>
</evidence>
<feature type="compositionally biased region" description="Basic and acidic residues" evidence="11">
    <location>
        <begin position="1"/>
        <end position="22"/>
    </location>
</feature>
<evidence type="ECO:0000256" key="1">
    <source>
        <dbReference type="ARBA" id="ARBA00004273"/>
    </source>
</evidence>
<name>A0A4V1AES0_9ASCO</name>
<dbReference type="AlphaFoldDB" id="A0A4V1AES0"/>
<evidence type="ECO:0000256" key="9">
    <source>
        <dbReference type="ARBA" id="ARBA00023239"/>
    </source>
</evidence>
<evidence type="ECO:0000256" key="10">
    <source>
        <dbReference type="RuleBase" id="RU363130"/>
    </source>
</evidence>
<evidence type="ECO:0000256" key="11">
    <source>
        <dbReference type="SAM" id="MobiDB-lite"/>
    </source>
</evidence>
<sequence length="255" mass="28932">MSSKDKCPVDHENRSVWMDKMKSQPSLENSLLSPQASSLTAEQPKCPVDHNARTNWIESISVSPQNPSEAVEVESGCTSEALKSDPKYTSTANLPTEREISSIPRTDNRANWIYPSQKQFYEAMMRKNWSPQAEDMNTVVPIHNQVNELAWRHIQNWERAYLQDAEQKCGGISLTSFKGDLKKLTPRAWFKMAVLGQEKPFDRHDWLVDRCGVNVPYVIDFYSGGENGGVFVDARPKVNSWEGLKLRVGRAFGIL</sequence>
<keyword evidence="7 10" id="KW-0496">Mitochondrion</keyword>
<feature type="region of interest" description="Disordered" evidence="11">
    <location>
        <begin position="77"/>
        <end position="102"/>
    </location>
</feature>
<protein>
    <recommendedName>
        <fullName evidence="10">Holocytochrome c-type synthase</fullName>
        <ecNumber evidence="10">4.4.1.17</ecNumber>
    </recommendedName>
</protein>
<organism evidence="12 13">
    <name type="scientific">Metschnikowia aff. pulcherrima</name>
    <dbReference type="NCBI Taxonomy" id="2163413"/>
    <lineage>
        <taxon>Eukaryota</taxon>
        <taxon>Fungi</taxon>
        <taxon>Dikarya</taxon>
        <taxon>Ascomycota</taxon>
        <taxon>Saccharomycotina</taxon>
        <taxon>Pichiomycetes</taxon>
        <taxon>Metschnikowiaceae</taxon>
        <taxon>Metschnikowia</taxon>
    </lineage>
</organism>
<evidence type="ECO:0000256" key="3">
    <source>
        <dbReference type="ARBA" id="ARBA00022617"/>
    </source>
</evidence>
<keyword evidence="3 10" id="KW-0349">Heme</keyword>
<accession>A0A4V1AES0</accession>
<reference evidence="13" key="1">
    <citation type="submission" date="2019-03" db="EMBL/GenBank/DDBJ databases">
        <title>Snf2 controls pulcherriminic acid biosynthesis and connects pigmentation and antifungal activity of the yeast Metschnikowia pulcherrima.</title>
        <authorList>
            <person name="Gore-Lloyd D."/>
            <person name="Sumann I."/>
            <person name="Brachmann A.O."/>
            <person name="Schneeberger K."/>
            <person name="Ortiz-Merino R.A."/>
            <person name="Moreno-Beltran M."/>
            <person name="Schlaefli M."/>
            <person name="Kirner P."/>
            <person name="Santos Kron A."/>
            <person name="Wolfe K.H."/>
            <person name="Piel J."/>
            <person name="Ahrens C.H."/>
            <person name="Henk D."/>
            <person name="Freimoser F.M."/>
        </authorList>
    </citation>
    <scope>NUCLEOTIDE SEQUENCE [LARGE SCALE GENOMIC DNA]</scope>
    <source>
        <strain evidence="13">APC 1.2</strain>
    </source>
</reference>
<evidence type="ECO:0000256" key="2">
    <source>
        <dbReference type="ARBA" id="ARBA00007255"/>
    </source>
</evidence>
<dbReference type="GO" id="GO:0004408">
    <property type="term" value="F:holocytochrome-c synthase activity"/>
    <property type="evidence" value="ECO:0007669"/>
    <property type="project" value="UniProtKB-EC"/>
</dbReference>
<keyword evidence="13" id="KW-1185">Reference proteome</keyword>
<dbReference type="InterPro" id="IPR000511">
    <property type="entry name" value="Holocyt_c/c1_synthase"/>
</dbReference>